<gene>
    <name evidence="1" type="ORF">ACFP90_12090</name>
</gene>
<comment type="caution">
    <text evidence="1">The sequence shown here is derived from an EMBL/GenBank/DDBJ whole genome shotgun (WGS) entry which is preliminary data.</text>
</comment>
<organism evidence="1 2">
    <name type="scientific">Deinococcus multiflagellatus</name>
    <dbReference type="NCBI Taxonomy" id="1656887"/>
    <lineage>
        <taxon>Bacteria</taxon>
        <taxon>Thermotogati</taxon>
        <taxon>Deinococcota</taxon>
        <taxon>Deinococci</taxon>
        <taxon>Deinococcales</taxon>
        <taxon>Deinococcaceae</taxon>
        <taxon>Deinococcus</taxon>
    </lineage>
</organism>
<evidence type="ECO:0000313" key="1">
    <source>
        <dbReference type="EMBL" id="MFC6661002.1"/>
    </source>
</evidence>
<keyword evidence="2" id="KW-1185">Reference proteome</keyword>
<evidence type="ECO:0008006" key="3">
    <source>
        <dbReference type="Google" id="ProtNLM"/>
    </source>
</evidence>
<sequence length="86" mass="9689">MNVDAASASLRSFLTSHPESEIAEQLRYLQNNGFGKIESIAALKDVAGMETAEAKRQVHFSTAWAQRREQDEALHDELERFIEEAP</sequence>
<accession>A0ABW1ZL51</accession>
<dbReference type="RefSeq" id="WP_224604714.1">
    <property type="nucleotide sequence ID" value="NZ_JAIQXV010000002.1"/>
</dbReference>
<reference evidence="2" key="1">
    <citation type="journal article" date="2019" name="Int. J. Syst. Evol. Microbiol.">
        <title>The Global Catalogue of Microorganisms (GCM) 10K type strain sequencing project: providing services to taxonomists for standard genome sequencing and annotation.</title>
        <authorList>
            <consortium name="The Broad Institute Genomics Platform"/>
            <consortium name="The Broad Institute Genome Sequencing Center for Infectious Disease"/>
            <person name="Wu L."/>
            <person name="Ma J."/>
        </authorList>
    </citation>
    <scope>NUCLEOTIDE SEQUENCE [LARGE SCALE GENOMIC DNA]</scope>
    <source>
        <strain evidence="2">CCUG 63830</strain>
    </source>
</reference>
<protein>
    <recommendedName>
        <fullName evidence="3">Nif11 domain-containing protein</fullName>
    </recommendedName>
</protein>
<evidence type="ECO:0000313" key="2">
    <source>
        <dbReference type="Proteomes" id="UP001596317"/>
    </source>
</evidence>
<proteinExistence type="predicted"/>
<dbReference type="EMBL" id="JBHSWB010000001">
    <property type="protein sequence ID" value="MFC6661002.1"/>
    <property type="molecule type" value="Genomic_DNA"/>
</dbReference>
<name>A0ABW1ZL51_9DEIO</name>
<dbReference type="Proteomes" id="UP001596317">
    <property type="component" value="Unassembled WGS sequence"/>
</dbReference>